<feature type="compositionally biased region" description="Basic and acidic residues" evidence="2">
    <location>
        <begin position="203"/>
        <end position="213"/>
    </location>
</feature>
<evidence type="ECO:0000256" key="2">
    <source>
        <dbReference type="SAM" id="MobiDB-lite"/>
    </source>
</evidence>
<name>A0A9P0BGX3_BRAAE</name>
<feature type="compositionally biased region" description="Basic and acidic residues" evidence="2">
    <location>
        <begin position="170"/>
        <end position="195"/>
    </location>
</feature>
<keyword evidence="1" id="KW-0175">Coiled coil</keyword>
<evidence type="ECO:0000313" key="3">
    <source>
        <dbReference type="EMBL" id="CAH0562964.1"/>
    </source>
</evidence>
<evidence type="ECO:0000256" key="1">
    <source>
        <dbReference type="SAM" id="Coils"/>
    </source>
</evidence>
<dbReference type="Proteomes" id="UP001154078">
    <property type="component" value="Chromosome 8"/>
</dbReference>
<organism evidence="3 4">
    <name type="scientific">Brassicogethes aeneus</name>
    <name type="common">Rape pollen beetle</name>
    <name type="synonym">Meligethes aeneus</name>
    <dbReference type="NCBI Taxonomy" id="1431903"/>
    <lineage>
        <taxon>Eukaryota</taxon>
        <taxon>Metazoa</taxon>
        <taxon>Ecdysozoa</taxon>
        <taxon>Arthropoda</taxon>
        <taxon>Hexapoda</taxon>
        <taxon>Insecta</taxon>
        <taxon>Pterygota</taxon>
        <taxon>Neoptera</taxon>
        <taxon>Endopterygota</taxon>
        <taxon>Coleoptera</taxon>
        <taxon>Polyphaga</taxon>
        <taxon>Cucujiformia</taxon>
        <taxon>Nitidulidae</taxon>
        <taxon>Meligethinae</taxon>
        <taxon>Brassicogethes</taxon>
    </lineage>
</organism>
<keyword evidence="4" id="KW-1185">Reference proteome</keyword>
<dbReference type="OrthoDB" id="6776296at2759"/>
<evidence type="ECO:0000313" key="4">
    <source>
        <dbReference type="Proteomes" id="UP001154078"/>
    </source>
</evidence>
<feature type="coiled-coil region" evidence="1">
    <location>
        <begin position="709"/>
        <end position="819"/>
    </location>
</feature>
<dbReference type="AlphaFoldDB" id="A0A9P0BGX3"/>
<dbReference type="EMBL" id="OV121139">
    <property type="protein sequence ID" value="CAH0562964.1"/>
    <property type="molecule type" value="Genomic_DNA"/>
</dbReference>
<feature type="region of interest" description="Disordered" evidence="2">
    <location>
        <begin position="170"/>
        <end position="227"/>
    </location>
</feature>
<gene>
    <name evidence="3" type="ORF">MELIAE_LOCUS11971</name>
</gene>
<proteinExistence type="predicted"/>
<accession>A0A9P0BGX3</accession>
<protein>
    <submittedName>
        <fullName evidence="3">Uncharacterized protein</fullName>
    </submittedName>
</protein>
<sequence length="842" mass="96430">MTVQTRTSSSAPIFGTKKDIDPDNAITLPTYEDVIRCFHSVRLKQKYDGIKQPSKFSIAAIVAQKVETVWKRASIPFLSRKRVVDMIVGYHTKYQNIIKPIISRDSKHLSSKLSVFKNRSGKLFDISTCKCKGINACKCNKSRKIPKREFNFLIDQRTDRQMVIGRADKHLSKKFTEQQNRKENQASKTSIKTDEPGASTGDLQRHTNIHQDEMSFSSSENTEEMDEENDEEFKWSYDLLKNRKLKKSEENVAQMRIPLVHTAKAADLTGISNRSAAKIATAVLEDMKIVCKEKRAKVVDKNKIRRALFKNRNELKNKWSSNKKSKCLEAIYFDGRKDQTIVDLNRHRKKKLEEHISLIQEPGSQYFGHISLNTSSKATDIASSILSFMKQNDVDLTNLKVIGCDGTNCNTGWKGGVIRLMETQLGKPLQWAVCYLHANELPLRHLLQKLDGHTKGPYQYSGEIGSLLGDCEKPIDEIFKKPENLRDLNTIDIGSAAKSLITQARFTEKDRVLFYKGAQQHFVAAVKHLVTKSSLKTGSFLKHCRCLNPLKVQSHEPRSILKIAEKLPLTVNSTLLSNEWILMKSFEDFTTLLDESKPKTDILFNFWNSVFKRINEIDNSPKYPNLTKVVKSALSLSHGNAGVERGFSRSKLILSEDKTAMTLRTLNARLDVASALAKYQNKPHLVPIAKELLEMARMAHKSYQMYLTVKKEKDKKQADQIRLEEERLEMERQRAKKAKAEKRSIETLETELQVKRKSVRESSLAGEELVKQANKRLEEALCNNNLHEVRIAQVMLEGYRQIKQKKKNDVKDLQKIEKNLSLKRTKLMKKIDISKKLKRDVV</sequence>
<reference evidence="3" key="1">
    <citation type="submission" date="2021-12" db="EMBL/GenBank/DDBJ databases">
        <authorList>
            <person name="King R."/>
        </authorList>
    </citation>
    <scope>NUCLEOTIDE SEQUENCE</scope>
</reference>